<protein>
    <submittedName>
        <fullName evidence="3">YHYH protein</fullName>
    </submittedName>
</protein>
<keyword evidence="4" id="KW-1185">Reference proteome</keyword>
<dbReference type="Proteomes" id="UP001597389">
    <property type="component" value="Unassembled WGS sequence"/>
</dbReference>
<gene>
    <name evidence="3" type="ORF">ACFSW8_02815</name>
</gene>
<dbReference type="InterPro" id="IPR025924">
    <property type="entry name" value="YHYH_dom"/>
</dbReference>
<feature type="domain" description="YHYH" evidence="2">
    <location>
        <begin position="98"/>
        <end position="296"/>
    </location>
</feature>
<evidence type="ECO:0000313" key="3">
    <source>
        <dbReference type="EMBL" id="MFD2157825.1"/>
    </source>
</evidence>
<dbReference type="EMBL" id="JBHUJB010000013">
    <property type="protein sequence ID" value="MFD2157825.1"/>
    <property type="molecule type" value="Genomic_DNA"/>
</dbReference>
<reference evidence="4" key="1">
    <citation type="journal article" date="2019" name="Int. J. Syst. Evol. Microbiol.">
        <title>The Global Catalogue of Microorganisms (GCM) 10K type strain sequencing project: providing services to taxonomists for standard genome sequencing and annotation.</title>
        <authorList>
            <consortium name="The Broad Institute Genomics Platform"/>
            <consortium name="The Broad Institute Genome Sequencing Center for Infectious Disease"/>
            <person name="Wu L."/>
            <person name="Ma J."/>
        </authorList>
    </citation>
    <scope>NUCLEOTIDE SEQUENCE [LARGE SCALE GENOMIC DNA]</scope>
    <source>
        <strain evidence="4">CCUG 57942</strain>
    </source>
</reference>
<name>A0ABW4Z7V3_9BACT</name>
<dbReference type="RefSeq" id="WP_377089014.1">
    <property type="nucleotide sequence ID" value="NZ_JBHSJL010000014.1"/>
</dbReference>
<feature type="compositionally biased region" description="Gly residues" evidence="1">
    <location>
        <begin position="304"/>
        <end position="335"/>
    </location>
</feature>
<evidence type="ECO:0000256" key="1">
    <source>
        <dbReference type="SAM" id="MobiDB-lite"/>
    </source>
</evidence>
<organism evidence="3 4">
    <name type="scientific">Rubritalea tangerina</name>
    <dbReference type="NCBI Taxonomy" id="430798"/>
    <lineage>
        <taxon>Bacteria</taxon>
        <taxon>Pseudomonadati</taxon>
        <taxon>Verrucomicrobiota</taxon>
        <taxon>Verrucomicrobiia</taxon>
        <taxon>Verrucomicrobiales</taxon>
        <taxon>Rubritaleaceae</taxon>
        <taxon>Rubritalea</taxon>
    </lineage>
</organism>
<dbReference type="Pfam" id="PF14240">
    <property type="entry name" value="YHYH"/>
    <property type="match status" value="1"/>
</dbReference>
<evidence type="ECO:0000313" key="4">
    <source>
        <dbReference type="Proteomes" id="UP001597389"/>
    </source>
</evidence>
<evidence type="ECO:0000259" key="2">
    <source>
        <dbReference type="Pfam" id="PF14240"/>
    </source>
</evidence>
<feature type="region of interest" description="Disordered" evidence="1">
    <location>
        <begin position="298"/>
        <end position="342"/>
    </location>
</feature>
<sequence>MKKRELSKKRVTLIGRRPIKVVTRALLVFWVTGEMHAHEGVHERESSRSLKLVRDSEVSIQVVGERRVIKANGLPNHKTGRFPNRNNPNEVREQSYLFEVPAKPEVAGRMTPLERQPFGVALNGVVFDPGTAEMWNGDRKWTYEALTCPMNLGLDHSHAHVQPTGAYHYHGMPNGLLEKEGAASKVKKNVMVLAGWAADGFPIYAKYGHAEAADGKSALKVLKSSYVLKKEMRLGKPHGPGGKPDGSFASDYAYVEGAGDLDACNGRFGVTAEFPGGTYYYVLTEEFPFIPRFFKGKPDPSFGRKGGQAGERGGEPGGRMGPPHGGGGPPHGGGRPPHRHRH</sequence>
<accession>A0ABW4Z7V3</accession>
<comment type="caution">
    <text evidence="3">The sequence shown here is derived from an EMBL/GenBank/DDBJ whole genome shotgun (WGS) entry which is preliminary data.</text>
</comment>
<proteinExistence type="predicted"/>